<reference evidence="2" key="1">
    <citation type="journal article" date="2019" name="Int. J. Syst. Evol. Microbiol.">
        <title>The Global Catalogue of Microorganisms (GCM) 10K type strain sequencing project: providing services to taxonomists for standard genome sequencing and annotation.</title>
        <authorList>
            <consortium name="The Broad Institute Genomics Platform"/>
            <consortium name="The Broad Institute Genome Sequencing Center for Infectious Disease"/>
            <person name="Wu L."/>
            <person name="Ma J."/>
        </authorList>
    </citation>
    <scope>NUCLEOTIDE SEQUENCE [LARGE SCALE GENOMIC DNA]</scope>
    <source>
        <strain evidence="2">JCM 17337</strain>
    </source>
</reference>
<evidence type="ECO:0000313" key="1">
    <source>
        <dbReference type="EMBL" id="GAA3783108.1"/>
    </source>
</evidence>
<proteinExistence type="predicted"/>
<dbReference type="Proteomes" id="UP001500748">
    <property type="component" value="Unassembled WGS sequence"/>
</dbReference>
<organism evidence="1 2">
    <name type="scientific">Flavobacterium ginsengiterrae</name>
    <dbReference type="NCBI Taxonomy" id="871695"/>
    <lineage>
        <taxon>Bacteria</taxon>
        <taxon>Pseudomonadati</taxon>
        <taxon>Bacteroidota</taxon>
        <taxon>Flavobacteriia</taxon>
        <taxon>Flavobacteriales</taxon>
        <taxon>Flavobacteriaceae</taxon>
        <taxon>Flavobacterium</taxon>
    </lineage>
</organism>
<protein>
    <recommendedName>
        <fullName evidence="3">Repeat protein (TIGR01451 family)</fullName>
    </recommendedName>
</protein>
<comment type="caution">
    <text evidence="1">The sequence shown here is derived from an EMBL/GenBank/DDBJ whole genome shotgun (WGS) entry which is preliminary data.</text>
</comment>
<evidence type="ECO:0008006" key="3">
    <source>
        <dbReference type="Google" id="ProtNLM"/>
    </source>
</evidence>
<name>A0ABP7H5Z3_9FLAO</name>
<gene>
    <name evidence="1" type="ORF">GCM10022423_44830</name>
</gene>
<keyword evidence="2" id="KW-1185">Reference proteome</keyword>
<sequence>MGGRIFAQAYQINTPAAYQPVSIVQGGAPDTYKVDVVNNSTTALSGSTFTVTLPAGMEYVAGTITGATQSNVSNLQKPVFTVVNIPSGNIQAVTFQARINCGYTQASTIGYSLASGATSLATGTSSVASNTPAPAFVLSSVPNPQVLSIQLKTDGTRTIKFKNSGVIPVTTVYVEGNVTTAAQIPSYKISSASNGIVSAVTSGQRVTLTGAELQNAITTSVGAPNASFDPGEEITIVLNEQILSCVTGSSIPLVISVGSGDIKGSFCFADSSTASISAITGDPAITLVRNSAATTWPDFCNVGKTSYTITNTGSASFGAASNMYKIKLPWSTFSTDATLVNTVEPASLRITKVSLNGTDVTSQVLKRNGTVAPYLISGVTTNCWVIDLSGLTQAYGTGLQDLDGDGHFDDLAVGKSAVLDFEYSWDLSNVQTCTLNSWGIPSDQNGRFNLGTSFQNQCGTTIIKKNYAANTKGADGATYPTFQVGYQNGLRTTSSLDVVALYPGDKTILNASIQGSLQGIFGQPNITVKTFTITLPDGLDYDPTGNLIYSSNSTYSPSYIIPSAVINYNAVTKVLTITPSNTQSGINGTNDFFKIPVIASNVTVVNKTVSTSATVGFTGCSTKASYGCGTVPINYAILSGNCPTVGTTAFGLTRATFGFAPVPGGSIWYQPTGFVNENTPNINLKGAVSKDKVKVSFNGRVNGTNFTELWARFKFIPTGTTPQTSNFIPLSTNSTDVIGTLTVTKASDGSTLSTDILAGDVQYNYIAAETLQVQQVNLSAKIGVGKAINYVLASGDTVAVNWLMRVSRDNLSYTYSPLGNLFGDLYTKDAGGTESSCEAIPDQFNVQRLTRSSNGYVGQANYYGNSSVLIQASIINYNNVLDVSGDHFPYETREYAHHRSITWTINGIWQPDTTSSPYISQNAVAVNYVLNWNMFTISYSGENTIVTFKDDAWGSNGMPSPTANIPVVSDFVGANGNFSVSFRMLAICKSTGPITANVVAVVDDFTTAEDNSNTESFTYNYTFGTSNYIYNTYAATATPSLQNVDGISSTVNWQVSVTNTTDKGAFQSGGANADLPNNWMSFVSPNTTIKVFF</sequence>
<accession>A0ABP7H5Z3</accession>
<evidence type="ECO:0000313" key="2">
    <source>
        <dbReference type="Proteomes" id="UP001500748"/>
    </source>
</evidence>
<dbReference type="EMBL" id="BAABDU010000011">
    <property type="protein sequence ID" value="GAA3783108.1"/>
    <property type="molecule type" value="Genomic_DNA"/>
</dbReference>